<dbReference type="Pfam" id="PF07027">
    <property type="entry name" value="DUF1318"/>
    <property type="match status" value="1"/>
</dbReference>
<dbReference type="EMBL" id="FODO01000035">
    <property type="protein sequence ID" value="SEP02176.1"/>
    <property type="molecule type" value="Genomic_DNA"/>
</dbReference>
<dbReference type="AlphaFoldDB" id="A0A1H8UGG2"/>
<accession>A0A1H8UGG2</accession>
<feature type="chain" id="PRO_5011703516" description="DUF1318 domain-containing protein" evidence="1">
    <location>
        <begin position="34"/>
        <end position="116"/>
    </location>
</feature>
<sequence>MQRIAHMTVKKPFAKIGQAMLLAFMLNATPVWADSIENLRASGAVGESYDGYVVAREPGARGEADEINAKRRSIYQEKATAQGIDIEQVGKVYAEEIIRKVPSGTWIQLNGQWKQK</sequence>
<evidence type="ECO:0008006" key="4">
    <source>
        <dbReference type="Google" id="ProtNLM"/>
    </source>
</evidence>
<evidence type="ECO:0000256" key="1">
    <source>
        <dbReference type="SAM" id="SignalP"/>
    </source>
</evidence>
<evidence type="ECO:0000313" key="3">
    <source>
        <dbReference type="Proteomes" id="UP000198814"/>
    </source>
</evidence>
<dbReference type="STRING" id="42354.SAMN05216333_1355"/>
<keyword evidence="1" id="KW-0732">Signal</keyword>
<evidence type="ECO:0000313" key="2">
    <source>
        <dbReference type="EMBL" id="SEP02176.1"/>
    </source>
</evidence>
<gene>
    <name evidence="2" type="ORF">SAMN05216333_1355</name>
</gene>
<organism evidence="2 3">
    <name type="scientific">Nitrosomonas oligotropha</name>
    <dbReference type="NCBI Taxonomy" id="42354"/>
    <lineage>
        <taxon>Bacteria</taxon>
        <taxon>Pseudomonadati</taxon>
        <taxon>Pseudomonadota</taxon>
        <taxon>Betaproteobacteria</taxon>
        <taxon>Nitrosomonadales</taxon>
        <taxon>Nitrosomonadaceae</taxon>
        <taxon>Nitrosomonas</taxon>
    </lineage>
</organism>
<proteinExistence type="predicted"/>
<protein>
    <recommendedName>
        <fullName evidence="4">DUF1318 domain-containing protein</fullName>
    </recommendedName>
</protein>
<name>A0A1H8UGG2_9PROT</name>
<dbReference type="Proteomes" id="UP000198814">
    <property type="component" value="Unassembled WGS sequence"/>
</dbReference>
<dbReference type="RefSeq" id="WP_090322182.1">
    <property type="nucleotide sequence ID" value="NZ_FNOE01000038.1"/>
</dbReference>
<feature type="signal peptide" evidence="1">
    <location>
        <begin position="1"/>
        <end position="33"/>
    </location>
</feature>
<reference evidence="3" key="1">
    <citation type="submission" date="2016-10" db="EMBL/GenBank/DDBJ databases">
        <authorList>
            <person name="Varghese N."/>
            <person name="Submissions S."/>
        </authorList>
    </citation>
    <scope>NUCLEOTIDE SEQUENCE [LARGE SCALE GENOMIC DNA]</scope>
    <source>
        <strain evidence="3">Nm76</strain>
    </source>
</reference>
<keyword evidence="3" id="KW-1185">Reference proteome</keyword>
<dbReference type="InterPro" id="IPR008309">
    <property type="entry name" value="YdbL"/>
</dbReference>
<dbReference type="OrthoDB" id="9798130at2"/>